<dbReference type="InterPro" id="IPR036259">
    <property type="entry name" value="MFS_trans_sf"/>
</dbReference>
<dbReference type="InterPro" id="IPR050382">
    <property type="entry name" value="MFS_Na/Anion_cotransporter"/>
</dbReference>
<dbReference type="GO" id="GO:0015293">
    <property type="term" value="F:symporter activity"/>
    <property type="evidence" value="ECO:0007669"/>
    <property type="project" value="UniProtKB-KW"/>
</dbReference>
<keyword evidence="3 8" id="KW-0812">Transmembrane</keyword>
<keyword evidence="9" id="KW-0732">Signal</keyword>
<evidence type="ECO:0000256" key="6">
    <source>
        <dbReference type="ARBA" id="ARBA00023136"/>
    </source>
</evidence>
<feature type="transmembrane region" description="Helical" evidence="8">
    <location>
        <begin position="135"/>
        <end position="154"/>
    </location>
</feature>
<evidence type="ECO:0000313" key="10">
    <source>
        <dbReference type="EMBL" id="PVD31841.1"/>
    </source>
</evidence>
<dbReference type="OrthoDB" id="2985014at2759"/>
<dbReference type="Pfam" id="PF07690">
    <property type="entry name" value="MFS_1"/>
    <property type="match status" value="1"/>
</dbReference>
<evidence type="ECO:0000256" key="5">
    <source>
        <dbReference type="ARBA" id="ARBA00022989"/>
    </source>
</evidence>
<dbReference type="GO" id="GO:0006820">
    <property type="term" value="P:monoatomic anion transport"/>
    <property type="evidence" value="ECO:0007669"/>
    <property type="project" value="TreeGrafter"/>
</dbReference>
<organism evidence="10 11">
    <name type="scientific">Pomacea canaliculata</name>
    <name type="common">Golden apple snail</name>
    <dbReference type="NCBI Taxonomy" id="400727"/>
    <lineage>
        <taxon>Eukaryota</taxon>
        <taxon>Metazoa</taxon>
        <taxon>Spiralia</taxon>
        <taxon>Lophotrochozoa</taxon>
        <taxon>Mollusca</taxon>
        <taxon>Gastropoda</taxon>
        <taxon>Caenogastropoda</taxon>
        <taxon>Architaenioglossa</taxon>
        <taxon>Ampullarioidea</taxon>
        <taxon>Ampullariidae</taxon>
        <taxon>Pomacea</taxon>
    </lineage>
</organism>
<dbReference type="EMBL" id="PZQS01000004">
    <property type="protein sequence ID" value="PVD31841.1"/>
    <property type="molecule type" value="Genomic_DNA"/>
</dbReference>
<feature type="transmembrane region" description="Helical" evidence="8">
    <location>
        <begin position="193"/>
        <end position="216"/>
    </location>
</feature>
<evidence type="ECO:0000256" key="4">
    <source>
        <dbReference type="ARBA" id="ARBA00022847"/>
    </source>
</evidence>
<evidence type="ECO:0000256" key="9">
    <source>
        <dbReference type="SAM" id="SignalP"/>
    </source>
</evidence>
<dbReference type="InterPro" id="IPR011701">
    <property type="entry name" value="MFS"/>
</dbReference>
<dbReference type="FunFam" id="1.20.1250.20:FF:000003">
    <property type="entry name" value="Solute carrier family 17 member 3"/>
    <property type="match status" value="1"/>
</dbReference>
<feature type="signal peptide" evidence="9">
    <location>
        <begin position="1"/>
        <end position="23"/>
    </location>
</feature>
<dbReference type="PANTHER" id="PTHR11662:SF399">
    <property type="entry name" value="FI19708P1-RELATED"/>
    <property type="match status" value="1"/>
</dbReference>
<evidence type="ECO:0000256" key="3">
    <source>
        <dbReference type="ARBA" id="ARBA00022692"/>
    </source>
</evidence>
<keyword evidence="4" id="KW-0769">Symport</keyword>
<dbReference type="AlphaFoldDB" id="A0A2T7PEK5"/>
<dbReference type="Proteomes" id="UP000245119">
    <property type="component" value="Linkage Group LG4"/>
</dbReference>
<feature type="transmembrane region" description="Helical" evidence="8">
    <location>
        <begin position="101"/>
        <end position="123"/>
    </location>
</feature>
<feature type="compositionally biased region" description="Basic and acidic residues" evidence="7">
    <location>
        <begin position="283"/>
        <end position="292"/>
    </location>
</feature>
<feature type="region of interest" description="Disordered" evidence="7">
    <location>
        <begin position="273"/>
        <end position="292"/>
    </location>
</feature>
<reference evidence="10 11" key="1">
    <citation type="submission" date="2018-04" db="EMBL/GenBank/DDBJ databases">
        <title>The genome of golden apple snail Pomacea canaliculata provides insight into stress tolerance and invasive adaptation.</title>
        <authorList>
            <person name="Liu C."/>
            <person name="Liu B."/>
            <person name="Ren Y."/>
            <person name="Zhang Y."/>
            <person name="Wang H."/>
            <person name="Li S."/>
            <person name="Jiang F."/>
            <person name="Yin L."/>
            <person name="Zhang G."/>
            <person name="Qian W."/>
            <person name="Fan W."/>
        </authorList>
    </citation>
    <scope>NUCLEOTIDE SEQUENCE [LARGE SCALE GENOMIC DNA]</scope>
    <source>
        <strain evidence="10">SZHN2017</strain>
        <tissue evidence="10">Muscle</tissue>
    </source>
</reference>
<feature type="chain" id="PRO_5015582523" description="Major facilitator superfamily (MFS) profile domain-containing protein" evidence="9">
    <location>
        <begin position="24"/>
        <end position="292"/>
    </location>
</feature>
<dbReference type="SUPFAM" id="SSF103473">
    <property type="entry name" value="MFS general substrate transporter"/>
    <property type="match status" value="1"/>
</dbReference>
<keyword evidence="2" id="KW-0813">Transport</keyword>
<keyword evidence="6 8" id="KW-0472">Membrane</keyword>
<accession>A0A2T7PEK5</accession>
<feature type="transmembrane region" description="Helical" evidence="8">
    <location>
        <begin position="160"/>
        <end position="181"/>
    </location>
</feature>
<comment type="caution">
    <text evidence="10">The sequence shown here is derived from an EMBL/GenBank/DDBJ whole genome shotgun (WGS) entry which is preliminary data.</text>
</comment>
<proteinExistence type="predicted"/>
<evidence type="ECO:0000256" key="2">
    <source>
        <dbReference type="ARBA" id="ARBA00022448"/>
    </source>
</evidence>
<keyword evidence="11" id="KW-1185">Reference proteome</keyword>
<gene>
    <name evidence="10" type="ORF">C0Q70_07259</name>
</gene>
<dbReference type="GO" id="GO:0016324">
    <property type="term" value="C:apical plasma membrane"/>
    <property type="evidence" value="ECO:0007669"/>
    <property type="project" value="TreeGrafter"/>
</dbReference>
<keyword evidence="5 8" id="KW-1133">Transmembrane helix</keyword>
<evidence type="ECO:0000313" key="11">
    <source>
        <dbReference type="Proteomes" id="UP000245119"/>
    </source>
</evidence>
<evidence type="ECO:0008006" key="12">
    <source>
        <dbReference type="Google" id="ProtNLM"/>
    </source>
</evidence>
<dbReference type="STRING" id="400727.A0A2T7PEK5"/>
<sequence>MLPSALGCLWFVAWMLLVSETPATHPRISDSERRFIESNIGPKRENLDVPWKKIFTSRALWGTVAGHVAFNWGIYSTLTCLPTYMKKILHFEIQQDGFLSALPYLLLWFVQMFSGYFADYLRSKGHLSTVATRKIFNTIGCTFPMGLLIATGYAGCDHTLSVVLLTLAVGLSGFCIAGFNCNHLDIAPKYAGILMGITNTFATIPGFVGPAVVGILTNNNQTSGQWRIFFFITAGIYVVGATLFCLLAEGEEQEWARTPPSVSATLTQEQEVTPPNAVYPHLQETKDVPHHS</sequence>
<dbReference type="PANTHER" id="PTHR11662">
    <property type="entry name" value="SOLUTE CARRIER FAMILY 17"/>
    <property type="match status" value="1"/>
</dbReference>
<feature type="transmembrane region" description="Helical" evidence="8">
    <location>
        <begin position="228"/>
        <end position="248"/>
    </location>
</feature>
<evidence type="ECO:0000256" key="1">
    <source>
        <dbReference type="ARBA" id="ARBA00004141"/>
    </source>
</evidence>
<name>A0A2T7PEK5_POMCA</name>
<evidence type="ECO:0000256" key="8">
    <source>
        <dbReference type="SAM" id="Phobius"/>
    </source>
</evidence>
<protein>
    <recommendedName>
        <fullName evidence="12">Major facilitator superfamily (MFS) profile domain-containing protein</fullName>
    </recommendedName>
</protein>
<evidence type="ECO:0000256" key="7">
    <source>
        <dbReference type="SAM" id="MobiDB-lite"/>
    </source>
</evidence>
<dbReference type="Gene3D" id="1.20.1250.20">
    <property type="entry name" value="MFS general substrate transporter like domains"/>
    <property type="match status" value="1"/>
</dbReference>
<comment type="subcellular location">
    <subcellularLocation>
        <location evidence="1">Membrane</location>
        <topology evidence="1">Multi-pass membrane protein</topology>
    </subcellularLocation>
</comment>